<proteinExistence type="predicted"/>
<feature type="compositionally biased region" description="Polar residues" evidence="5">
    <location>
        <begin position="452"/>
        <end position="480"/>
    </location>
</feature>
<dbReference type="Proteomes" id="UP000077521">
    <property type="component" value="Unassembled WGS sequence"/>
</dbReference>
<name>A0A177TT49_9BASI</name>
<comment type="subcellular location">
    <subcellularLocation>
        <location evidence="1">Membrane</location>
        <topology evidence="1">Multi-pass membrane protein</topology>
    </subcellularLocation>
</comment>
<feature type="transmembrane region" description="Helical" evidence="6">
    <location>
        <begin position="241"/>
        <end position="267"/>
    </location>
</feature>
<evidence type="ECO:0000256" key="6">
    <source>
        <dbReference type="SAM" id="Phobius"/>
    </source>
</evidence>
<dbReference type="Pfam" id="PF04172">
    <property type="entry name" value="LrgB"/>
    <property type="match status" value="1"/>
</dbReference>
<feature type="region of interest" description="Disordered" evidence="5">
    <location>
        <begin position="1"/>
        <end position="57"/>
    </location>
</feature>
<keyword evidence="3 6" id="KW-1133">Transmembrane helix</keyword>
<protein>
    <recommendedName>
        <fullName evidence="9">LrgB-like protein</fullName>
    </recommendedName>
</protein>
<feature type="transmembrane region" description="Helical" evidence="6">
    <location>
        <begin position="886"/>
        <end position="906"/>
    </location>
</feature>
<dbReference type="EMBL" id="LWDF02000006">
    <property type="protein sequence ID" value="KAE8260688.1"/>
    <property type="molecule type" value="Genomic_DNA"/>
</dbReference>
<keyword evidence="4 6" id="KW-0472">Membrane</keyword>
<dbReference type="AlphaFoldDB" id="A0A177TT49"/>
<organism evidence="7 8">
    <name type="scientific">Tilletia indica</name>
    <dbReference type="NCBI Taxonomy" id="43049"/>
    <lineage>
        <taxon>Eukaryota</taxon>
        <taxon>Fungi</taxon>
        <taxon>Dikarya</taxon>
        <taxon>Basidiomycota</taxon>
        <taxon>Ustilaginomycotina</taxon>
        <taxon>Exobasidiomycetes</taxon>
        <taxon>Tilletiales</taxon>
        <taxon>Tilletiaceae</taxon>
        <taxon>Tilletia</taxon>
    </lineage>
</organism>
<feature type="transmembrane region" description="Helical" evidence="6">
    <location>
        <begin position="662"/>
        <end position="680"/>
    </location>
</feature>
<sequence>MAPNPMSSSSSSSTIENRPERITTTSTEASDSTTASPSANESPSLIKPKGTGLSLGDRTRTQSISYAGAGEASRKGSVVDSDCPLCQNDRIHGPKDVFDAAKLTWIKNKKHLLITWLHVPVGVVLMLVVVWAIKLGIDRTALRFPSAVITMIVFLVALLFLDFLSVKFPGRDAKSDDPEAAEKSGPSATPSRQRKRFLDPFMAALAPPADFLLRNMSVMFTPSFIMIPAREVIPGREIGILAAYFVLTQVLGYVIPVLLCMGVDWLFTLGPRRQRAKEAERQFEHLRRNSLAGSGLGFGHSIEKSLADAGRVKNAPIVAGLFSTSLVAFAPLRPVQPNLDQVPEDEIAHLRHVAIEQARQQGVGPAISPMSRGNSILLDTPRSDVSTFQHPARRHAHMKRTKSEGIKIPSAGRSVAQGVHAAKPVVGTSGVGGPASGSPPAEMEEIDPLSPPTRSMSQVRSIRSPLSNQVSNFPSPSESYQFPPRAPPAAATTIAEARRPSILEEGGGQYTYHSLPEVPQIQEIMPAPPAPVVPAPAPAPASGSVRIAFDPILETAASVRAGGAEDGSRRNSIFTPSAPGTRRNSLTIINSRTSSKFNSRANSQVDLSSGGNEGGEDDDDDGGDGAHTPTPSMRCRHNSVAESTMSCGPNAVERLSDWLGDLITPTLYALLVIVGLPLYFVLDFSLPLFLGLNLLIFIASITIVPPPVRRFAHPILTTSVATVLVIWALAAMKGRGLKETLLTSYQVNSKYYDIWQIGGYTGPVPGAGDFLISTLDAGIVALAVPCYRYRAELKESFFKLICVLTPCAALSLFLWPSFARLITLDSSRSLAFAARFMSTPLAIELNQTLGGDENIVVILVVITGIVAAILKEPFFKMMRVSMDDHFIVGATFGATSGAIGASSLIARPKVMAVASLSFVIFGALLLICAAIPPLVEIVRQVAGY</sequence>
<evidence type="ECO:0000313" key="8">
    <source>
        <dbReference type="Proteomes" id="UP000077521"/>
    </source>
</evidence>
<reference evidence="7" key="2">
    <citation type="journal article" date="2019" name="IMA Fungus">
        <title>Genome sequencing and comparison of five Tilletia species to identify candidate genes for the detection of regulated species infecting wheat.</title>
        <authorList>
            <person name="Nguyen H.D.T."/>
            <person name="Sultana T."/>
            <person name="Kesanakurti P."/>
            <person name="Hambleton S."/>
        </authorList>
    </citation>
    <scope>NUCLEOTIDE SEQUENCE</scope>
    <source>
        <strain evidence="7">DAOMC 236416</strain>
    </source>
</reference>
<dbReference type="GO" id="GO:0016020">
    <property type="term" value="C:membrane"/>
    <property type="evidence" value="ECO:0007669"/>
    <property type="project" value="UniProtKB-SubCell"/>
</dbReference>
<feature type="transmembrane region" description="Helical" evidence="6">
    <location>
        <begin position="912"/>
        <end position="935"/>
    </location>
</feature>
<comment type="caution">
    <text evidence="7">The sequence shown here is derived from an EMBL/GenBank/DDBJ whole genome shotgun (WGS) entry which is preliminary data.</text>
</comment>
<feature type="compositionally biased region" description="Polar residues" evidence="5">
    <location>
        <begin position="582"/>
        <end position="609"/>
    </location>
</feature>
<feature type="transmembrane region" description="Helical" evidence="6">
    <location>
        <begin position="112"/>
        <end position="133"/>
    </location>
</feature>
<feature type="transmembrane region" description="Helical" evidence="6">
    <location>
        <begin position="711"/>
        <end position="732"/>
    </location>
</feature>
<keyword evidence="8" id="KW-1185">Reference proteome</keyword>
<evidence type="ECO:0000256" key="4">
    <source>
        <dbReference type="ARBA" id="ARBA00023136"/>
    </source>
</evidence>
<accession>A0A177TT49</accession>
<reference evidence="7" key="1">
    <citation type="submission" date="2016-04" db="EMBL/GenBank/DDBJ databases">
        <authorList>
            <person name="Nguyen H.D."/>
            <person name="Samba Siva P."/>
            <person name="Cullis J."/>
            <person name="Levesque C.A."/>
            <person name="Hambleton S."/>
        </authorList>
    </citation>
    <scope>NUCLEOTIDE SEQUENCE</scope>
    <source>
        <strain evidence="7">DAOMC 236416</strain>
    </source>
</reference>
<evidence type="ECO:0000256" key="3">
    <source>
        <dbReference type="ARBA" id="ARBA00022989"/>
    </source>
</evidence>
<feature type="compositionally biased region" description="Acidic residues" evidence="5">
    <location>
        <begin position="614"/>
        <end position="623"/>
    </location>
</feature>
<feature type="transmembrane region" description="Helical" evidence="6">
    <location>
        <begin position="686"/>
        <end position="704"/>
    </location>
</feature>
<dbReference type="PANTHER" id="PTHR30249:SF0">
    <property type="entry name" value="PLASTIDAL GLYCOLATE_GLYCERATE TRANSLOCATOR 1, CHLOROPLASTIC"/>
    <property type="match status" value="1"/>
</dbReference>
<dbReference type="PANTHER" id="PTHR30249">
    <property type="entry name" value="PUTATIVE SEROTONIN TRANSPORTER"/>
    <property type="match status" value="1"/>
</dbReference>
<evidence type="ECO:0000313" key="7">
    <source>
        <dbReference type="EMBL" id="KAE8260688.1"/>
    </source>
</evidence>
<feature type="region of interest" description="Disordered" evidence="5">
    <location>
        <begin position="560"/>
        <end position="636"/>
    </location>
</feature>
<evidence type="ECO:0008006" key="9">
    <source>
        <dbReference type="Google" id="ProtNLM"/>
    </source>
</evidence>
<keyword evidence="2 6" id="KW-0812">Transmembrane</keyword>
<gene>
    <name evidence="7" type="ORF">A4X13_0g195</name>
</gene>
<evidence type="ECO:0000256" key="5">
    <source>
        <dbReference type="SAM" id="MobiDB-lite"/>
    </source>
</evidence>
<feature type="transmembrane region" description="Helical" evidence="6">
    <location>
        <begin position="796"/>
        <end position="818"/>
    </location>
</feature>
<feature type="transmembrane region" description="Helical" evidence="6">
    <location>
        <begin position="145"/>
        <end position="164"/>
    </location>
</feature>
<evidence type="ECO:0000256" key="2">
    <source>
        <dbReference type="ARBA" id="ARBA00022692"/>
    </source>
</evidence>
<dbReference type="InterPro" id="IPR007300">
    <property type="entry name" value="CidB/LrgB"/>
</dbReference>
<evidence type="ECO:0000256" key="1">
    <source>
        <dbReference type="ARBA" id="ARBA00004141"/>
    </source>
</evidence>
<feature type="compositionally biased region" description="Low complexity" evidence="5">
    <location>
        <begin position="23"/>
        <end position="39"/>
    </location>
</feature>
<feature type="transmembrane region" description="Helical" evidence="6">
    <location>
        <begin position="855"/>
        <end position="874"/>
    </location>
</feature>
<feature type="region of interest" description="Disordered" evidence="5">
    <location>
        <begin position="423"/>
        <end position="492"/>
    </location>
</feature>